<evidence type="ECO:0000313" key="2">
    <source>
        <dbReference type="EMBL" id="GBO99327.1"/>
    </source>
</evidence>
<evidence type="ECO:0000313" key="3">
    <source>
        <dbReference type="Proteomes" id="UP000299102"/>
    </source>
</evidence>
<dbReference type="Proteomes" id="UP000299102">
    <property type="component" value="Unassembled WGS sequence"/>
</dbReference>
<feature type="region of interest" description="Disordered" evidence="1">
    <location>
        <begin position="143"/>
        <end position="166"/>
    </location>
</feature>
<protein>
    <submittedName>
        <fullName evidence="2">Uncharacterized protein</fullName>
    </submittedName>
</protein>
<dbReference type="AlphaFoldDB" id="A0A4C1SDQ5"/>
<organism evidence="2 3">
    <name type="scientific">Eumeta variegata</name>
    <name type="common">Bagworm moth</name>
    <name type="synonym">Eumeta japonica</name>
    <dbReference type="NCBI Taxonomy" id="151549"/>
    <lineage>
        <taxon>Eukaryota</taxon>
        <taxon>Metazoa</taxon>
        <taxon>Ecdysozoa</taxon>
        <taxon>Arthropoda</taxon>
        <taxon>Hexapoda</taxon>
        <taxon>Insecta</taxon>
        <taxon>Pterygota</taxon>
        <taxon>Neoptera</taxon>
        <taxon>Endopterygota</taxon>
        <taxon>Lepidoptera</taxon>
        <taxon>Glossata</taxon>
        <taxon>Ditrysia</taxon>
        <taxon>Tineoidea</taxon>
        <taxon>Psychidae</taxon>
        <taxon>Oiketicinae</taxon>
        <taxon>Eumeta</taxon>
    </lineage>
</organism>
<sequence length="166" mass="18116">MIICRPRRGGGGARGGRGPRGACRRLGMPGILAQTKWAQKISSTLSTQRTRQSRVGVDEGVRGKTCNLSRATAKSRPVALADLDKRKFSRRYNGEVQTRTCEVLVRGELLVPVKSDRGDESIFCTRLRCGRSAQLCVSKIAHNGAHSGRPPRPKDVGADRIVMTPH</sequence>
<evidence type="ECO:0000256" key="1">
    <source>
        <dbReference type="SAM" id="MobiDB-lite"/>
    </source>
</evidence>
<proteinExistence type="predicted"/>
<feature type="region of interest" description="Disordered" evidence="1">
    <location>
        <begin position="1"/>
        <end position="20"/>
    </location>
</feature>
<accession>A0A4C1SDQ5</accession>
<name>A0A4C1SDQ5_EUMVA</name>
<feature type="compositionally biased region" description="Gly residues" evidence="1">
    <location>
        <begin position="9"/>
        <end position="19"/>
    </location>
</feature>
<reference evidence="2 3" key="1">
    <citation type="journal article" date="2019" name="Commun. Biol.">
        <title>The bagworm genome reveals a unique fibroin gene that provides high tensile strength.</title>
        <authorList>
            <person name="Kono N."/>
            <person name="Nakamura H."/>
            <person name="Ohtoshi R."/>
            <person name="Tomita M."/>
            <person name="Numata K."/>
            <person name="Arakawa K."/>
        </authorList>
    </citation>
    <scope>NUCLEOTIDE SEQUENCE [LARGE SCALE GENOMIC DNA]</scope>
</reference>
<gene>
    <name evidence="2" type="ORF">EVAR_572_1</name>
</gene>
<comment type="caution">
    <text evidence="2">The sequence shown here is derived from an EMBL/GenBank/DDBJ whole genome shotgun (WGS) entry which is preliminary data.</text>
</comment>
<dbReference type="EMBL" id="BGZK01000002">
    <property type="protein sequence ID" value="GBO99327.1"/>
    <property type="molecule type" value="Genomic_DNA"/>
</dbReference>
<keyword evidence="3" id="KW-1185">Reference proteome</keyword>